<sequence length="111" mass="12969">MNFDPSPFIIIVYHISSSKTINKAIKDIKYWNYQNSSFFFCRLASNLNIIRMDPLHVDRENQKLRSDRTLPHPPLFFLINLSSSPPSLLCSSIFSIHSFLARRLILILFLI</sequence>
<comment type="caution">
    <text evidence="1">The sequence shown here is derived from an EMBL/GenBank/DDBJ whole genome shotgun (WGS) entry which is preliminary data.</text>
</comment>
<protein>
    <submittedName>
        <fullName evidence="1">Uncharacterized protein</fullName>
    </submittedName>
</protein>
<evidence type="ECO:0000313" key="2">
    <source>
        <dbReference type="Proteomes" id="UP001055811"/>
    </source>
</evidence>
<evidence type="ECO:0000313" key="1">
    <source>
        <dbReference type="EMBL" id="KAI3698576.1"/>
    </source>
</evidence>
<proteinExistence type="predicted"/>
<dbReference type="EMBL" id="CM042016">
    <property type="protein sequence ID" value="KAI3698576.1"/>
    <property type="molecule type" value="Genomic_DNA"/>
</dbReference>
<keyword evidence="2" id="KW-1185">Reference proteome</keyword>
<organism evidence="1 2">
    <name type="scientific">Cichorium intybus</name>
    <name type="common">Chicory</name>
    <dbReference type="NCBI Taxonomy" id="13427"/>
    <lineage>
        <taxon>Eukaryota</taxon>
        <taxon>Viridiplantae</taxon>
        <taxon>Streptophyta</taxon>
        <taxon>Embryophyta</taxon>
        <taxon>Tracheophyta</taxon>
        <taxon>Spermatophyta</taxon>
        <taxon>Magnoliopsida</taxon>
        <taxon>eudicotyledons</taxon>
        <taxon>Gunneridae</taxon>
        <taxon>Pentapetalae</taxon>
        <taxon>asterids</taxon>
        <taxon>campanulids</taxon>
        <taxon>Asterales</taxon>
        <taxon>Asteraceae</taxon>
        <taxon>Cichorioideae</taxon>
        <taxon>Cichorieae</taxon>
        <taxon>Cichoriinae</taxon>
        <taxon>Cichorium</taxon>
    </lineage>
</organism>
<gene>
    <name evidence="1" type="ORF">L2E82_42225</name>
</gene>
<dbReference type="Proteomes" id="UP001055811">
    <property type="component" value="Linkage Group LG08"/>
</dbReference>
<name>A0ACB8ZMK6_CICIN</name>
<reference evidence="1 2" key="2">
    <citation type="journal article" date="2022" name="Mol. Ecol. Resour.">
        <title>The genomes of chicory, endive, great burdock and yacon provide insights into Asteraceae paleo-polyploidization history and plant inulin production.</title>
        <authorList>
            <person name="Fan W."/>
            <person name="Wang S."/>
            <person name="Wang H."/>
            <person name="Wang A."/>
            <person name="Jiang F."/>
            <person name="Liu H."/>
            <person name="Zhao H."/>
            <person name="Xu D."/>
            <person name="Zhang Y."/>
        </authorList>
    </citation>
    <scope>NUCLEOTIDE SEQUENCE [LARGE SCALE GENOMIC DNA]</scope>
    <source>
        <strain evidence="2">cv. Punajuju</strain>
        <tissue evidence="1">Leaves</tissue>
    </source>
</reference>
<accession>A0ACB8ZMK6</accession>
<reference evidence="2" key="1">
    <citation type="journal article" date="2022" name="Mol. Ecol. Resour.">
        <title>The genomes of chicory, endive, great burdock and yacon provide insights into Asteraceae palaeo-polyploidization history and plant inulin production.</title>
        <authorList>
            <person name="Fan W."/>
            <person name="Wang S."/>
            <person name="Wang H."/>
            <person name="Wang A."/>
            <person name="Jiang F."/>
            <person name="Liu H."/>
            <person name="Zhao H."/>
            <person name="Xu D."/>
            <person name="Zhang Y."/>
        </authorList>
    </citation>
    <scope>NUCLEOTIDE SEQUENCE [LARGE SCALE GENOMIC DNA]</scope>
    <source>
        <strain evidence="2">cv. Punajuju</strain>
    </source>
</reference>